<dbReference type="Pfam" id="PF00046">
    <property type="entry name" value="Homeodomain"/>
    <property type="match status" value="1"/>
</dbReference>
<feature type="compositionally biased region" description="Polar residues" evidence="3">
    <location>
        <begin position="1"/>
        <end position="30"/>
    </location>
</feature>
<dbReference type="InterPro" id="IPR001356">
    <property type="entry name" value="HD"/>
</dbReference>
<dbReference type="AlphaFoldDB" id="A0A9P3URF1"/>
<organism evidence="5 6">
    <name type="scientific">Lyophyllum shimeji</name>
    <name type="common">Hon-shimeji</name>
    <name type="synonym">Tricholoma shimeji</name>
    <dbReference type="NCBI Taxonomy" id="47721"/>
    <lineage>
        <taxon>Eukaryota</taxon>
        <taxon>Fungi</taxon>
        <taxon>Dikarya</taxon>
        <taxon>Basidiomycota</taxon>
        <taxon>Agaricomycotina</taxon>
        <taxon>Agaricomycetes</taxon>
        <taxon>Agaricomycetidae</taxon>
        <taxon>Agaricales</taxon>
        <taxon>Tricholomatineae</taxon>
        <taxon>Lyophyllaceae</taxon>
        <taxon>Lyophyllum</taxon>
    </lineage>
</organism>
<dbReference type="SUPFAM" id="SSF46689">
    <property type="entry name" value="Homeodomain-like"/>
    <property type="match status" value="1"/>
</dbReference>
<feature type="compositionally biased region" description="Polar residues" evidence="3">
    <location>
        <begin position="255"/>
        <end position="274"/>
    </location>
</feature>
<feature type="region of interest" description="Disordered" evidence="3">
    <location>
        <begin position="192"/>
        <end position="227"/>
    </location>
</feature>
<reference evidence="5" key="1">
    <citation type="submission" date="2022-07" db="EMBL/GenBank/DDBJ databases">
        <title>The genome of Lyophyllum shimeji provides insight into the initial evolution of ectomycorrhizal fungal genome.</title>
        <authorList>
            <person name="Kobayashi Y."/>
            <person name="Shibata T."/>
            <person name="Hirakawa H."/>
            <person name="Shigenobu S."/>
            <person name="Nishiyama T."/>
            <person name="Yamada A."/>
            <person name="Hasebe M."/>
            <person name="Kawaguchi M."/>
        </authorList>
    </citation>
    <scope>NUCLEOTIDE SEQUENCE</scope>
    <source>
        <strain evidence="5">AT787</strain>
    </source>
</reference>
<dbReference type="InterPro" id="IPR052631">
    <property type="entry name" value="Paired_homeobox_Bicoid"/>
</dbReference>
<comment type="caution">
    <text evidence="5">The sequence shown here is derived from an EMBL/GenBank/DDBJ whole genome shotgun (WGS) entry which is preliminary data.</text>
</comment>
<dbReference type="EMBL" id="BRPK01000012">
    <property type="protein sequence ID" value="GLB42608.1"/>
    <property type="molecule type" value="Genomic_DNA"/>
</dbReference>
<evidence type="ECO:0000256" key="3">
    <source>
        <dbReference type="SAM" id="MobiDB-lite"/>
    </source>
</evidence>
<dbReference type="PROSITE" id="PS50071">
    <property type="entry name" value="HOMEOBOX_2"/>
    <property type="match status" value="1"/>
</dbReference>
<dbReference type="GO" id="GO:0005634">
    <property type="term" value="C:nucleus"/>
    <property type="evidence" value="ECO:0007669"/>
    <property type="project" value="UniProtKB-SubCell"/>
</dbReference>
<protein>
    <submittedName>
        <fullName evidence="5">Homeodomain containing protein</fullName>
    </submittedName>
</protein>
<sequence length="327" mass="35225">MSKSRSPTPTPANTVSTANITPSPQSTTSRTHSHEHIPSVPTSGDSDHRFILRPVHPHSLLAEAPETSHRSPASALRRAEANPADLPMAKRFRKESPKTQSGPTSKSSPSSDSQGDMADTEIDDRKTQQSDPPPPAVPLPKKKRTRTLTTPHQSAVLHALLAQSRFPTTAMREEVGRSIGLSARKVQIWFQNQRQKARRPRSQGDTSRKRFPQYGPFPSGPETSAVGSFSLAHEQGPSTRMAHGLYSAPPGSAGYATSSGYHSSESVSASMDSPTQLLGPGMPGSELLPDMPYRTSMFEAALCALPEPSSLVSPARVQAHDQHQQIA</sequence>
<evidence type="ECO:0000256" key="2">
    <source>
        <dbReference type="RuleBase" id="RU000682"/>
    </source>
</evidence>
<feature type="DNA-binding region" description="Homeobox" evidence="1">
    <location>
        <begin position="142"/>
        <end position="201"/>
    </location>
</feature>
<dbReference type="Gene3D" id="1.10.10.60">
    <property type="entry name" value="Homeodomain-like"/>
    <property type="match status" value="1"/>
</dbReference>
<feature type="compositionally biased region" description="Low complexity" evidence="3">
    <location>
        <begin position="98"/>
        <end position="116"/>
    </location>
</feature>
<dbReference type="CDD" id="cd00086">
    <property type="entry name" value="homeodomain"/>
    <property type="match status" value="1"/>
</dbReference>
<evidence type="ECO:0000313" key="6">
    <source>
        <dbReference type="Proteomes" id="UP001063166"/>
    </source>
</evidence>
<keyword evidence="6" id="KW-1185">Reference proteome</keyword>
<dbReference type="Proteomes" id="UP001063166">
    <property type="component" value="Unassembled WGS sequence"/>
</dbReference>
<feature type="region of interest" description="Disordered" evidence="3">
    <location>
        <begin position="253"/>
        <end position="274"/>
    </location>
</feature>
<comment type="subcellular location">
    <subcellularLocation>
        <location evidence="1 2">Nucleus</location>
    </subcellularLocation>
</comment>
<dbReference type="InterPro" id="IPR009057">
    <property type="entry name" value="Homeodomain-like_sf"/>
</dbReference>
<dbReference type="OrthoDB" id="6159439at2759"/>
<name>A0A9P3URF1_LYOSH</name>
<keyword evidence="1 2" id="KW-0371">Homeobox</keyword>
<proteinExistence type="predicted"/>
<keyword evidence="1 2" id="KW-0238">DNA-binding</keyword>
<dbReference type="GO" id="GO:0000981">
    <property type="term" value="F:DNA-binding transcription factor activity, RNA polymerase II-specific"/>
    <property type="evidence" value="ECO:0007669"/>
    <property type="project" value="TreeGrafter"/>
</dbReference>
<gene>
    <name evidence="5" type="ORF">LshimejAT787_1200570</name>
</gene>
<dbReference type="SMART" id="SM00389">
    <property type="entry name" value="HOX"/>
    <property type="match status" value="1"/>
</dbReference>
<dbReference type="PANTHER" id="PTHR46255">
    <property type="entry name" value="SHORT STATURE HOMEOBOX"/>
    <property type="match status" value="1"/>
</dbReference>
<feature type="region of interest" description="Disordered" evidence="3">
    <location>
        <begin position="1"/>
        <end position="152"/>
    </location>
</feature>
<dbReference type="PANTHER" id="PTHR46255:SF3">
    <property type="entry name" value="HOMEOBOX DOMAIN-CONTAINING PROTEIN"/>
    <property type="match status" value="1"/>
</dbReference>
<keyword evidence="1 2" id="KW-0539">Nucleus</keyword>
<evidence type="ECO:0000259" key="4">
    <source>
        <dbReference type="PROSITE" id="PS50071"/>
    </source>
</evidence>
<feature type="domain" description="Homeobox" evidence="4">
    <location>
        <begin position="140"/>
        <end position="200"/>
    </location>
</feature>
<accession>A0A9P3URF1</accession>
<evidence type="ECO:0000256" key="1">
    <source>
        <dbReference type="PROSITE-ProRule" id="PRU00108"/>
    </source>
</evidence>
<evidence type="ECO:0000313" key="5">
    <source>
        <dbReference type="EMBL" id="GLB42608.1"/>
    </source>
</evidence>
<dbReference type="GO" id="GO:1990837">
    <property type="term" value="F:sequence-specific double-stranded DNA binding"/>
    <property type="evidence" value="ECO:0007669"/>
    <property type="project" value="TreeGrafter"/>
</dbReference>